<proteinExistence type="predicted"/>
<gene>
    <name evidence="1" type="ORF">CHC_T00005113001</name>
</gene>
<evidence type="ECO:0000313" key="2">
    <source>
        <dbReference type="Proteomes" id="UP000012073"/>
    </source>
</evidence>
<dbReference type="RefSeq" id="XP_005716972.1">
    <property type="nucleotide sequence ID" value="XM_005716915.1"/>
</dbReference>
<dbReference type="KEGG" id="ccp:CHC_T00005113001"/>
<organism evidence="1 2">
    <name type="scientific">Chondrus crispus</name>
    <name type="common">Carrageen Irish moss</name>
    <name type="synonym">Polymorpha crispa</name>
    <dbReference type="NCBI Taxonomy" id="2769"/>
    <lineage>
        <taxon>Eukaryota</taxon>
        <taxon>Rhodophyta</taxon>
        <taxon>Florideophyceae</taxon>
        <taxon>Rhodymeniophycidae</taxon>
        <taxon>Gigartinales</taxon>
        <taxon>Gigartinaceae</taxon>
        <taxon>Chondrus</taxon>
    </lineage>
</organism>
<dbReference type="AlphaFoldDB" id="R7QHC3"/>
<evidence type="ECO:0000313" key="1">
    <source>
        <dbReference type="EMBL" id="CDF37153.1"/>
    </source>
</evidence>
<protein>
    <submittedName>
        <fullName evidence="1">Uncharacterized protein</fullName>
    </submittedName>
</protein>
<reference evidence="2" key="1">
    <citation type="journal article" date="2013" name="Proc. Natl. Acad. Sci. U.S.A.">
        <title>Genome structure and metabolic features in the red seaweed Chondrus crispus shed light on evolution of the Archaeplastida.</title>
        <authorList>
            <person name="Collen J."/>
            <person name="Porcel B."/>
            <person name="Carre W."/>
            <person name="Ball S.G."/>
            <person name="Chaparro C."/>
            <person name="Tonon T."/>
            <person name="Barbeyron T."/>
            <person name="Michel G."/>
            <person name="Noel B."/>
            <person name="Valentin K."/>
            <person name="Elias M."/>
            <person name="Artiguenave F."/>
            <person name="Arun A."/>
            <person name="Aury J.M."/>
            <person name="Barbosa-Neto J.F."/>
            <person name="Bothwell J.H."/>
            <person name="Bouget F.Y."/>
            <person name="Brillet L."/>
            <person name="Cabello-Hurtado F."/>
            <person name="Capella-Gutierrez S."/>
            <person name="Charrier B."/>
            <person name="Cladiere L."/>
            <person name="Cock J.M."/>
            <person name="Coelho S.M."/>
            <person name="Colleoni C."/>
            <person name="Czjzek M."/>
            <person name="Da Silva C."/>
            <person name="Delage L."/>
            <person name="Denoeud F."/>
            <person name="Deschamps P."/>
            <person name="Dittami S.M."/>
            <person name="Gabaldon T."/>
            <person name="Gachon C.M."/>
            <person name="Groisillier A."/>
            <person name="Herve C."/>
            <person name="Jabbari K."/>
            <person name="Katinka M."/>
            <person name="Kloareg B."/>
            <person name="Kowalczyk N."/>
            <person name="Labadie K."/>
            <person name="Leblanc C."/>
            <person name="Lopez P.J."/>
            <person name="McLachlan D.H."/>
            <person name="Meslet-Cladiere L."/>
            <person name="Moustafa A."/>
            <person name="Nehr Z."/>
            <person name="Nyvall Collen P."/>
            <person name="Panaud O."/>
            <person name="Partensky F."/>
            <person name="Poulain J."/>
            <person name="Rensing S.A."/>
            <person name="Rousvoal S."/>
            <person name="Samson G."/>
            <person name="Symeonidi A."/>
            <person name="Weissenbach J."/>
            <person name="Zambounis A."/>
            <person name="Wincker P."/>
            <person name="Boyen C."/>
        </authorList>
    </citation>
    <scope>NUCLEOTIDE SEQUENCE [LARGE SCALE GENOMIC DNA]</scope>
    <source>
        <strain evidence="2">cv. Stackhouse</strain>
    </source>
</reference>
<dbReference type="Proteomes" id="UP000012073">
    <property type="component" value="Unassembled WGS sequence"/>
</dbReference>
<dbReference type="EMBL" id="HG001818">
    <property type="protein sequence ID" value="CDF37153.1"/>
    <property type="molecule type" value="Genomic_DNA"/>
</dbReference>
<dbReference type="GeneID" id="17324676"/>
<keyword evidence="2" id="KW-1185">Reference proteome</keyword>
<accession>R7QHC3</accession>
<dbReference type="Gramene" id="CDF37153">
    <property type="protein sequence ID" value="CDF37153"/>
    <property type="gene ID" value="CHC_T00005113001"/>
</dbReference>
<name>R7QHC3_CHOCR</name>
<sequence>MAECTRGGAVSGASWARCREQGGQCAAVGPASTAGKGGGWRWTPGVGVSKAHIFWGKGQCEVSKAHLHWGKAQCEGRWAGEREAATNLHGSSYAPHTIATVRYPVIACRVSSCKFKSFCLPTPHQARCVRSGIQNLACKMACKMVARHGPGRAGSGIAIPAVAQSNTLRWGSRWWRICILAKLSKFDRRVCPNSSHLFPLMKLPLLPCV</sequence>